<keyword evidence="3" id="KW-1185">Reference proteome</keyword>
<dbReference type="Proteomes" id="UP000663088">
    <property type="component" value="Chromosome"/>
</dbReference>
<protein>
    <submittedName>
        <fullName evidence="2">DUF4412 domain-containing protein</fullName>
    </submittedName>
</protein>
<dbReference type="Pfam" id="PF14371">
    <property type="entry name" value="DUF4412"/>
    <property type="match status" value="1"/>
</dbReference>
<dbReference type="EMBL" id="CP065956">
    <property type="protein sequence ID" value="QSR87757.1"/>
    <property type="molecule type" value="Genomic_DNA"/>
</dbReference>
<dbReference type="InterPro" id="IPR025524">
    <property type="entry name" value="DUF4412"/>
</dbReference>
<name>A0ABX7PXN9_9BACT</name>
<gene>
    <name evidence="2" type="ORF">EM20IM_04955</name>
</gene>
<proteinExistence type="predicted"/>
<evidence type="ECO:0000313" key="3">
    <source>
        <dbReference type="Proteomes" id="UP000663088"/>
    </source>
</evidence>
<evidence type="ECO:0000313" key="2">
    <source>
        <dbReference type="EMBL" id="QSR87757.1"/>
    </source>
</evidence>
<reference evidence="2 3" key="1">
    <citation type="submission" date="2020-12" db="EMBL/GenBank/DDBJ databases">
        <authorList>
            <person name="Awala S.I."/>
            <person name="Gwak J.-H."/>
            <person name="Kim S.-J."/>
            <person name="Rhee S.-K."/>
        </authorList>
    </citation>
    <scope>NUCLEOTIDE SEQUENCE [LARGE SCALE GENOMIC DNA]</scope>
    <source>
        <strain evidence="2 3">IT5</strain>
    </source>
</reference>
<accession>A0ABX7PXN9</accession>
<evidence type="ECO:0000259" key="1">
    <source>
        <dbReference type="Pfam" id="PF14371"/>
    </source>
</evidence>
<feature type="domain" description="DUF4412" evidence="1">
    <location>
        <begin position="13"/>
        <end position="113"/>
    </location>
</feature>
<organism evidence="2 3">
    <name type="scientific">Candidatus Methylacidiphilum infernorum</name>
    <dbReference type="NCBI Taxonomy" id="511746"/>
    <lineage>
        <taxon>Bacteria</taxon>
        <taxon>Pseudomonadati</taxon>
        <taxon>Verrucomicrobiota</taxon>
        <taxon>Methylacidiphilae</taxon>
        <taxon>Methylacidiphilales</taxon>
        <taxon>Methylacidiphilaceae</taxon>
        <taxon>Methylacidiphilum (ex Ratnadevi et al. 2023)</taxon>
    </lineage>
</organism>
<sequence length="168" mass="19056">MLQVIHTANSPPIKQKVFVDNQKMRMELIEAEEPNVIIYRSDLGLFYTLLPQKKLCFVTPYSHAFKNKDPIASNRLHNLTLLGTELLDGVPCDKYEVTGPFGKAYLWVNKEKDAPVRLSSMEGQNVVDWIDYQKGPQPPQLFDPPQGYQVIDLSKNVPRKSPPPPPSP</sequence>